<reference evidence="6" key="1">
    <citation type="submission" date="2020-02" db="EMBL/GenBank/DDBJ databases">
        <authorList>
            <person name="Scholz U."/>
            <person name="Mascher M."/>
            <person name="Fiebig A."/>
        </authorList>
    </citation>
    <scope>NUCLEOTIDE SEQUENCE</scope>
</reference>
<dbReference type="Proteomes" id="UP000663760">
    <property type="component" value="Chromosome 10"/>
</dbReference>
<accession>A0A7I8L227</accession>
<evidence type="ECO:0000256" key="1">
    <source>
        <dbReference type="ARBA" id="ARBA00004496"/>
    </source>
</evidence>
<protein>
    <submittedName>
        <fullName evidence="6">Uncharacterized protein</fullName>
    </submittedName>
</protein>
<keyword evidence="4" id="KW-0597">Phosphoprotein</keyword>
<dbReference type="Pfam" id="PF10248">
    <property type="entry name" value="Mlf1IP"/>
    <property type="match status" value="1"/>
</dbReference>
<keyword evidence="7" id="KW-1185">Reference proteome</keyword>
<feature type="region of interest" description="Disordered" evidence="5">
    <location>
        <begin position="35"/>
        <end position="141"/>
    </location>
</feature>
<keyword evidence="3" id="KW-0963">Cytoplasm</keyword>
<evidence type="ECO:0000256" key="2">
    <source>
        <dbReference type="ARBA" id="ARBA00008332"/>
    </source>
</evidence>
<feature type="compositionally biased region" description="Low complexity" evidence="5">
    <location>
        <begin position="65"/>
        <end position="75"/>
    </location>
</feature>
<evidence type="ECO:0000256" key="3">
    <source>
        <dbReference type="ARBA" id="ARBA00022490"/>
    </source>
</evidence>
<gene>
    <name evidence="6" type="ORF">SI8410_10014314</name>
</gene>
<comment type="similarity">
    <text evidence="2">Belongs to the MLF family.</text>
</comment>
<sequence length="295" mass="31963">MEGDRAGAKDFYGFNDPFAGFGRFGTRGDLTPSFSGRSVPFGQPTKPFGGMLGPSTFDQRVFGSRGRPFGDPVDGGFFGENRVSRLENSGGPIIQEITSDDEAEKEEEDDTQMKESATKRVRSDSLPSVQEPDGEIEDENTRRLQQKPGFLRAGSSLPQNSAFSFHSSTVTYGGLNGAYYTSSKTRRSGADGVVVEESREADATTGKATHRISRGIGNRGHSVMRRLNSDGRVDTMQTLHNLNEGELAGFEQSWRGSAGQHLPYEWMFVADDSSGRRCPNAAGGNRGGGWSLPLV</sequence>
<dbReference type="AlphaFoldDB" id="A0A7I8L227"/>
<feature type="compositionally biased region" description="Acidic residues" evidence="5">
    <location>
        <begin position="98"/>
        <end position="110"/>
    </location>
</feature>
<comment type="subcellular location">
    <subcellularLocation>
        <location evidence="1">Cytoplasm</location>
    </subcellularLocation>
</comment>
<organism evidence="6 7">
    <name type="scientific">Spirodela intermedia</name>
    <name type="common">Intermediate duckweed</name>
    <dbReference type="NCBI Taxonomy" id="51605"/>
    <lineage>
        <taxon>Eukaryota</taxon>
        <taxon>Viridiplantae</taxon>
        <taxon>Streptophyta</taxon>
        <taxon>Embryophyta</taxon>
        <taxon>Tracheophyta</taxon>
        <taxon>Spermatophyta</taxon>
        <taxon>Magnoliopsida</taxon>
        <taxon>Liliopsida</taxon>
        <taxon>Araceae</taxon>
        <taxon>Lemnoideae</taxon>
        <taxon>Spirodela</taxon>
    </lineage>
</organism>
<dbReference type="InterPro" id="IPR019376">
    <property type="entry name" value="Myeloid_leukemia_factor"/>
</dbReference>
<evidence type="ECO:0000256" key="4">
    <source>
        <dbReference type="ARBA" id="ARBA00022553"/>
    </source>
</evidence>
<name>A0A7I8L227_SPIIN</name>
<proteinExistence type="inferred from homology"/>
<dbReference type="GO" id="GO:0005737">
    <property type="term" value="C:cytoplasm"/>
    <property type="evidence" value="ECO:0007669"/>
    <property type="project" value="UniProtKB-SubCell"/>
</dbReference>
<evidence type="ECO:0000256" key="5">
    <source>
        <dbReference type="SAM" id="MobiDB-lite"/>
    </source>
</evidence>
<dbReference type="OrthoDB" id="8707547at2759"/>
<evidence type="ECO:0000313" key="6">
    <source>
        <dbReference type="EMBL" id="CAA7403636.1"/>
    </source>
</evidence>
<feature type="compositionally biased region" description="Basic and acidic residues" evidence="5">
    <location>
        <begin position="111"/>
        <end position="123"/>
    </location>
</feature>
<dbReference type="PANTHER" id="PTHR13105">
    <property type="entry name" value="MYELOID LEUKEMIA FACTOR"/>
    <property type="match status" value="1"/>
</dbReference>
<evidence type="ECO:0000313" key="7">
    <source>
        <dbReference type="Proteomes" id="UP000663760"/>
    </source>
</evidence>
<dbReference type="EMBL" id="LR746273">
    <property type="protein sequence ID" value="CAA7403636.1"/>
    <property type="molecule type" value="Genomic_DNA"/>
</dbReference>